<dbReference type="PROSITE" id="PS51698">
    <property type="entry name" value="U_BOX"/>
    <property type="match status" value="1"/>
</dbReference>
<dbReference type="SUPFAM" id="SSF57850">
    <property type="entry name" value="RING/U-box"/>
    <property type="match status" value="2"/>
</dbReference>
<dbReference type="GO" id="GO:0000151">
    <property type="term" value="C:ubiquitin ligase complex"/>
    <property type="evidence" value="ECO:0007669"/>
    <property type="project" value="InterPro"/>
</dbReference>
<dbReference type="GO" id="GO:0036503">
    <property type="term" value="P:ERAD pathway"/>
    <property type="evidence" value="ECO:0007669"/>
    <property type="project" value="InterPro"/>
</dbReference>
<reference evidence="4" key="1">
    <citation type="submission" date="2022-03" db="EMBL/GenBank/DDBJ databases">
        <title>A functionally conserved STORR gene fusion in Papaver species that diverged 16.8 million years ago.</title>
        <authorList>
            <person name="Catania T."/>
        </authorList>
    </citation>
    <scope>NUCLEOTIDE SEQUENCE</scope>
    <source>
        <strain evidence="4">S-191538</strain>
    </source>
</reference>
<dbReference type="PANTHER" id="PTHR13931">
    <property type="entry name" value="UBIQUITINATION FACTOR E4"/>
    <property type="match status" value="1"/>
</dbReference>
<evidence type="ECO:0000256" key="1">
    <source>
        <dbReference type="ARBA" id="ARBA00004906"/>
    </source>
</evidence>
<dbReference type="Pfam" id="PF04564">
    <property type="entry name" value="U-box"/>
    <property type="match status" value="2"/>
</dbReference>
<dbReference type="InterPro" id="IPR013083">
    <property type="entry name" value="Znf_RING/FYVE/PHD"/>
</dbReference>
<dbReference type="Proteomes" id="UP001177140">
    <property type="component" value="Unassembled WGS sequence"/>
</dbReference>
<dbReference type="AlphaFoldDB" id="A0AA41V627"/>
<dbReference type="GO" id="GO:0005737">
    <property type="term" value="C:cytoplasm"/>
    <property type="evidence" value="ECO:0007669"/>
    <property type="project" value="TreeGrafter"/>
</dbReference>
<evidence type="ECO:0000256" key="2">
    <source>
        <dbReference type="ARBA" id="ARBA00022679"/>
    </source>
</evidence>
<evidence type="ECO:0000259" key="3">
    <source>
        <dbReference type="PROSITE" id="PS51698"/>
    </source>
</evidence>
<gene>
    <name evidence="4" type="ORF">MKW94_016534</name>
</gene>
<evidence type="ECO:0000313" key="5">
    <source>
        <dbReference type="Proteomes" id="UP001177140"/>
    </source>
</evidence>
<accession>A0AA41V627</accession>
<dbReference type="GO" id="GO:0000209">
    <property type="term" value="P:protein polyubiquitination"/>
    <property type="evidence" value="ECO:0007669"/>
    <property type="project" value="TreeGrafter"/>
</dbReference>
<dbReference type="PANTHER" id="PTHR13931:SF2">
    <property type="entry name" value="UBIQUITIN CONJUGATION FACTOR E4 B"/>
    <property type="match status" value="1"/>
</dbReference>
<dbReference type="InterPro" id="IPR045132">
    <property type="entry name" value="UBE4"/>
</dbReference>
<dbReference type="GO" id="GO:0034450">
    <property type="term" value="F:ubiquitin-ubiquitin ligase activity"/>
    <property type="evidence" value="ECO:0007669"/>
    <property type="project" value="InterPro"/>
</dbReference>
<dbReference type="InterPro" id="IPR003613">
    <property type="entry name" value="Ubox_domain"/>
</dbReference>
<comment type="pathway">
    <text evidence="1">Protein modification; protein ubiquitination.</text>
</comment>
<dbReference type="Gene3D" id="3.30.40.10">
    <property type="entry name" value="Zinc/RING finger domain, C3HC4 (zinc finger)"/>
    <property type="match status" value="2"/>
</dbReference>
<name>A0AA41V627_PAPNU</name>
<dbReference type="SMART" id="SM00504">
    <property type="entry name" value="Ubox"/>
    <property type="match status" value="2"/>
</dbReference>
<keyword evidence="5" id="KW-1185">Reference proteome</keyword>
<keyword evidence="2" id="KW-0808">Transferase</keyword>
<sequence>MEDPVILPSSKKTIDRDVIEYFLSQDHRDLFDGTYLTVDMLKPNVSLKKAIEAFIKWKRKEKKNAEEKRIAMEAQKKRTGNPLNLVSVRLYPIRVKLDVDMNLDKIPMEFLDPLRLTLMKDPVILPSDARMDRAVIRDHISKFHVDPFSGCYLTEDMLVPDDVGIYLLKRFFCIFLST</sequence>
<protein>
    <recommendedName>
        <fullName evidence="3">U-box domain-containing protein</fullName>
    </recommendedName>
</protein>
<feature type="domain" description="U-box" evidence="3">
    <location>
        <begin position="1"/>
        <end position="61"/>
    </location>
</feature>
<comment type="caution">
    <text evidence="4">The sequence shown here is derived from an EMBL/GenBank/DDBJ whole genome shotgun (WGS) entry which is preliminary data.</text>
</comment>
<dbReference type="GO" id="GO:0005634">
    <property type="term" value="C:nucleus"/>
    <property type="evidence" value="ECO:0007669"/>
    <property type="project" value="TreeGrafter"/>
</dbReference>
<dbReference type="EMBL" id="JAJJMA010050918">
    <property type="protein sequence ID" value="MCL7025938.1"/>
    <property type="molecule type" value="Genomic_DNA"/>
</dbReference>
<organism evidence="4 5">
    <name type="scientific">Papaver nudicaule</name>
    <name type="common">Iceland poppy</name>
    <dbReference type="NCBI Taxonomy" id="74823"/>
    <lineage>
        <taxon>Eukaryota</taxon>
        <taxon>Viridiplantae</taxon>
        <taxon>Streptophyta</taxon>
        <taxon>Embryophyta</taxon>
        <taxon>Tracheophyta</taxon>
        <taxon>Spermatophyta</taxon>
        <taxon>Magnoliopsida</taxon>
        <taxon>Ranunculales</taxon>
        <taxon>Papaveraceae</taxon>
        <taxon>Papaveroideae</taxon>
        <taxon>Papaver</taxon>
    </lineage>
</organism>
<evidence type="ECO:0000313" key="4">
    <source>
        <dbReference type="EMBL" id="MCL7025938.1"/>
    </source>
</evidence>
<proteinExistence type="predicted"/>